<dbReference type="AlphaFoldDB" id="A0A8H4N9K9"/>
<keyword evidence="3" id="KW-1185">Reference proteome</keyword>
<evidence type="ECO:0000313" key="3">
    <source>
        <dbReference type="Proteomes" id="UP000572817"/>
    </source>
</evidence>
<comment type="caution">
    <text evidence="2">The sequence shown here is derived from an EMBL/GenBank/DDBJ whole genome shotgun (WGS) entry which is preliminary data.</text>
</comment>
<feature type="region of interest" description="Disordered" evidence="1">
    <location>
        <begin position="321"/>
        <end position="377"/>
    </location>
</feature>
<feature type="region of interest" description="Disordered" evidence="1">
    <location>
        <begin position="270"/>
        <end position="303"/>
    </location>
</feature>
<feature type="region of interest" description="Disordered" evidence="1">
    <location>
        <begin position="1"/>
        <end position="87"/>
    </location>
</feature>
<feature type="compositionally biased region" description="Basic and acidic residues" evidence="1">
    <location>
        <begin position="274"/>
        <end position="303"/>
    </location>
</feature>
<accession>A0A8H4N9K9</accession>
<name>A0A8H4N9K9_9PEZI</name>
<dbReference type="EMBL" id="WWBZ02000022">
    <property type="protein sequence ID" value="KAF4307497.1"/>
    <property type="molecule type" value="Genomic_DNA"/>
</dbReference>
<reference evidence="2" key="1">
    <citation type="submission" date="2020-04" db="EMBL/GenBank/DDBJ databases">
        <title>Genome Assembly and Annotation of Botryosphaeria dothidea sdau 11-99, a Latent Pathogen of Apple Fruit Ring Rot in China.</title>
        <authorList>
            <person name="Yu C."/>
            <person name="Diao Y."/>
            <person name="Lu Q."/>
            <person name="Zhao J."/>
            <person name="Cui S."/>
            <person name="Peng C."/>
            <person name="He B."/>
            <person name="Liu H."/>
        </authorList>
    </citation>
    <scope>NUCLEOTIDE SEQUENCE [LARGE SCALE GENOMIC DNA]</scope>
    <source>
        <strain evidence="2">Sdau11-99</strain>
    </source>
</reference>
<proteinExistence type="predicted"/>
<gene>
    <name evidence="2" type="ORF">GTA08_BOTSDO04496</name>
</gene>
<dbReference type="OrthoDB" id="10665849at2759"/>
<protein>
    <submittedName>
        <fullName evidence="2">Uncharacterized protein</fullName>
    </submittedName>
</protein>
<dbReference type="Proteomes" id="UP000572817">
    <property type="component" value="Unassembled WGS sequence"/>
</dbReference>
<evidence type="ECO:0000256" key="1">
    <source>
        <dbReference type="SAM" id="MobiDB-lite"/>
    </source>
</evidence>
<feature type="compositionally biased region" description="Basic and acidic residues" evidence="1">
    <location>
        <begin position="321"/>
        <end position="359"/>
    </location>
</feature>
<feature type="compositionally biased region" description="Polar residues" evidence="1">
    <location>
        <begin position="30"/>
        <end position="53"/>
    </location>
</feature>
<organism evidence="2 3">
    <name type="scientific">Botryosphaeria dothidea</name>
    <dbReference type="NCBI Taxonomy" id="55169"/>
    <lineage>
        <taxon>Eukaryota</taxon>
        <taxon>Fungi</taxon>
        <taxon>Dikarya</taxon>
        <taxon>Ascomycota</taxon>
        <taxon>Pezizomycotina</taxon>
        <taxon>Dothideomycetes</taxon>
        <taxon>Dothideomycetes incertae sedis</taxon>
        <taxon>Botryosphaeriales</taxon>
        <taxon>Botryosphaeriaceae</taxon>
        <taxon>Botryosphaeria</taxon>
    </lineage>
</organism>
<feature type="compositionally biased region" description="Pro residues" evidence="1">
    <location>
        <begin position="9"/>
        <end position="25"/>
    </location>
</feature>
<evidence type="ECO:0000313" key="2">
    <source>
        <dbReference type="EMBL" id="KAF4307497.1"/>
    </source>
</evidence>
<sequence length="411" mass="45001">MMSQSEMPSQPPPYPLHYSPPPTYSPPTTRAQPSQHTLAQLLQCNQPQHSQTTKPKHTYEKQIPRRTTTTTLTPPPSPPLHRTNGPLTKPIALPQLLPTPTSPFPTPLSIPGSPLPVSTIASFLADLNGAMQPSPAFAATDAAGMALGLVPLHSCQLAGAGVQAAAGVGRAVATRVVVARVLTRWNASRAFAGAGVAARVARTEAVCGLVGVERFGVPETEVGREDVGDVEAVLRRRMRVLEGSVADVEFGALVREAGERPGQWYKRIGAAQARKAEEKDRKKMGKMREEHEKKKAKGAEDLQKDIAKYEDDLEKAERKAQRELSKRKVQKDPSERLKVEKDLQKEREKLEKKLQKTLDENQNGGGKESKKIRKKEEKKTKKLLWVVITNIEDGQGLPVVDESTDSDEESA</sequence>